<dbReference type="InterPro" id="IPR000878">
    <property type="entry name" value="4pyrrol_Mease"/>
</dbReference>
<dbReference type="EMBL" id="CP072384">
    <property type="protein sequence ID" value="QUC07109.1"/>
    <property type="molecule type" value="Genomic_DNA"/>
</dbReference>
<evidence type="ECO:0000256" key="2">
    <source>
        <dbReference type="ARBA" id="ARBA00022603"/>
    </source>
</evidence>
<evidence type="ECO:0000256" key="5">
    <source>
        <dbReference type="ARBA" id="ARBA00023244"/>
    </source>
</evidence>
<dbReference type="InterPro" id="IPR050161">
    <property type="entry name" value="Siro_Cobalamin_biosynth"/>
</dbReference>
<keyword evidence="4" id="KW-0949">S-adenosyl-L-methionine</keyword>
<proteinExistence type="predicted"/>
<dbReference type="Gene3D" id="3.30.950.10">
    <property type="entry name" value="Methyltransferase, Cobalt-precorrin-4 Transmethylase, Domain 2"/>
    <property type="match status" value="1"/>
</dbReference>
<dbReference type="PANTHER" id="PTHR45790">
    <property type="entry name" value="SIROHEME SYNTHASE-RELATED"/>
    <property type="match status" value="1"/>
</dbReference>
<dbReference type="InterPro" id="IPR014776">
    <property type="entry name" value="4pyrrole_Mease_sub2"/>
</dbReference>
<evidence type="ECO:0000256" key="3">
    <source>
        <dbReference type="ARBA" id="ARBA00022679"/>
    </source>
</evidence>
<dbReference type="NCBIfam" id="TIGR01469">
    <property type="entry name" value="cobA_cysG_Cterm"/>
    <property type="match status" value="1"/>
</dbReference>
<dbReference type="Gene3D" id="3.40.1010.10">
    <property type="entry name" value="Cobalt-precorrin-4 Transmethylase, Domain 1"/>
    <property type="match status" value="1"/>
</dbReference>
<protein>
    <recommendedName>
        <fullName evidence="1">uroporphyrinogen-III C-methyltransferase</fullName>
        <ecNumber evidence="1">2.1.1.107</ecNumber>
    </recommendedName>
</protein>
<reference evidence="7 8" key="1">
    <citation type="submission" date="2021-03" db="EMBL/GenBank/DDBJ databases">
        <title>Human Oral Microbial Genomes.</title>
        <authorList>
            <person name="Johnston C.D."/>
            <person name="Chen T."/>
            <person name="Dewhirst F.E."/>
        </authorList>
    </citation>
    <scope>NUCLEOTIDE SEQUENCE [LARGE SCALE GENOMIC DNA]</scope>
    <source>
        <strain evidence="7 8">DSMZ 100122</strain>
    </source>
</reference>
<sequence>MSGRVVLVGAGPGDPDLITVAGLKALRDADVIVTDRLVPGLLLDEARKDAKIIPVGKTPRGEFTPQERINDLLVEHASAGKTVVRFKGGDPFVFGRGYEELLACAAAGIPVTYVPGISSSIAGGGLAGIPITHRGITQGYTVVSGHVPPGDERCDIDWDHLAGSGLTLVIMMGVLYLPQITERLIAAGLDPRTPTAVVENAGLPQMRLVRSSVGEVAQTAQAEGIRPPAVTIIGDVAGLGA</sequence>
<dbReference type="Proteomes" id="UP000678513">
    <property type="component" value="Chromosome"/>
</dbReference>
<gene>
    <name evidence="7" type="primary">cobA</name>
    <name evidence="7" type="ORF">J5A65_09095</name>
</gene>
<evidence type="ECO:0000256" key="1">
    <source>
        <dbReference type="ARBA" id="ARBA00012162"/>
    </source>
</evidence>
<evidence type="ECO:0000256" key="4">
    <source>
        <dbReference type="ARBA" id="ARBA00022691"/>
    </source>
</evidence>
<organism evidence="7 8">
    <name type="scientific">Arachnia rubra</name>
    <dbReference type="NCBI Taxonomy" id="1547448"/>
    <lineage>
        <taxon>Bacteria</taxon>
        <taxon>Bacillati</taxon>
        <taxon>Actinomycetota</taxon>
        <taxon>Actinomycetes</taxon>
        <taxon>Propionibacteriales</taxon>
        <taxon>Propionibacteriaceae</taxon>
        <taxon>Arachnia</taxon>
    </lineage>
</organism>
<dbReference type="NCBIfam" id="NF004790">
    <property type="entry name" value="PRK06136.1"/>
    <property type="match status" value="1"/>
</dbReference>
<dbReference type="GO" id="GO:0004851">
    <property type="term" value="F:uroporphyrin-III C-methyltransferase activity"/>
    <property type="evidence" value="ECO:0007669"/>
    <property type="project" value="UniProtKB-EC"/>
</dbReference>
<dbReference type="InterPro" id="IPR014777">
    <property type="entry name" value="4pyrrole_Mease_sub1"/>
</dbReference>
<dbReference type="PANTHER" id="PTHR45790:SF3">
    <property type="entry name" value="S-ADENOSYL-L-METHIONINE-DEPENDENT UROPORPHYRINOGEN III METHYLTRANSFERASE, CHLOROPLASTIC"/>
    <property type="match status" value="1"/>
</dbReference>
<keyword evidence="8" id="KW-1185">Reference proteome</keyword>
<accession>A0ABX7Y1V8</accession>
<keyword evidence="3 7" id="KW-0808">Transferase</keyword>
<dbReference type="RefSeq" id="WP_212321316.1">
    <property type="nucleotide sequence ID" value="NZ_AP024463.1"/>
</dbReference>
<evidence type="ECO:0000313" key="8">
    <source>
        <dbReference type="Proteomes" id="UP000678513"/>
    </source>
</evidence>
<evidence type="ECO:0000313" key="7">
    <source>
        <dbReference type="EMBL" id="QUC07109.1"/>
    </source>
</evidence>
<dbReference type="EC" id="2.1.1.107" evidence="1"/>
<keyword evidence="5" id="KW-0627">Porphyrin biosynthesis</keyword>
<dbReference type="SUPFAM" id="SSF53790">
    <property type="entry name" value="Tetrapyrrole methylase"/>
    <property type="match status" value="1"/>
</dbReference>
<dbReference type="InterPro" id="IPR006366">
    <property type="entry name" value="CobA/CysG_C"/>
</dbReference>
<dbReference type="GO" id="GO:0032259">
    <property type="term" value="P:methylation"/>
    <property type="evidence" value="ECO:0007669"/>
    <property type="project" value="UniProtKB-KW"/>
</dbReference>
<evidence type="ECO:0000259" key="6">
    <source>
        <dbReference type="Pfam" id="PF00590"/>
    </source>
</evidence>
<feature type="domain" description="Tetrapyrrole methylase" evidence="6">
    <location>
        <begin position="4"/>
        <end position="216"/>
    </location>
</feature>
<dbReference type="CDD" id="cd11642">
    <property type="entry name" value="SUMT"/>
    <property type="match status" value="1"/>
</dbReference>
<dbReference type="Pfam" id="PF00590">
    <property type="entry name" value="TP_methylase"/>
    <property type="match status" value="1"/>
</dbReference>
<name>A0ABX7Y1V8_9ACTN</name>
<keyword evidence="2 7" id="KW-0489">Methyltransferase</keyword>
<dbReference type="InterPro" id="IPR035996">
    <property type="entry name" value="4pyrrol_Methylase_sf"/>
</dbReference>